<dbReference type="PANTHER" id="PTHR43798:SF31">
    <property type="entry name" value="AB HYDROLASE SUPERFAMILY PROTEIN YCLE"/>
    <property type="match status" value="1"/>
</dbReference>
<dbReference type="InterPro" id="IPR029058">
    <property type="entry name" value="AB_hydrolase_fold"/>
</dbReference>
<dbReference type="PRINTS" id="PR00111">
    <property type="entry name" value="ABHYDROLASE"/>
</dbReference>
<dbReference type="InterPro" id="IPR000073">
    <property type="entry name" value="AB_hydrolase_1"/>
</dbReference>
<evidence type="ECO:0000259" key="2">
    <source>
        <dbReference type="Pfam" id="PF00561"/>
    </source>
</evidence>
<dbReference type="OrthoDB" id="7055710at2"/>
<dbReference type="GO" id="GO:0016787">
    <property type="term" value="F:hydrolase activity"/>
    <property type="evidence" value="ECO:0007669"/>
    <property type="project" value="UniProtKB-KW"/>
</dbReference>
<keyword evidence="1 3" id="KW-0378">Hydrolase</keyword>
<sequence>MPIVNLKSGPVFYRESGAGNPLILLHANPGDSRDFDAIVPALAAKFRVFALDWPGYGSSPAPNPDINVHPDFYLDVLKQVVVELEIHRPILLGNSVGGFVAARYALECPENTRALALVSPGGFTHHNLMTRFFCRLMSGPLAIPPGILARYYLRSNTNVVRQMKKRATQEQSLAVSRDINRGIWRSFADPDHDLKALAANLTLPVLLAFGKLDPLIPASKDGRVARALMPDAVYSEFESGHAPFAELPQTFLATLLAFFKDSNITSD</sequence>
<dbReference type="EMBL" id="CP021425">
    <property type="protein sequence ID" value="ARU57837.1"/>
    <property type="molecule type" value="Genomic_DNA"/>
</dbReference>
<dbReference type="PANTHER" id="PTHR43798">
    <property type="entry name" value="MONOACYLGLYCEROL LIPASE"/>
    <property type="match status" value="1"/>
</dbReference>
<name>A0A1Y0IBE9_9GAMM</name>
<evidence type="ECO:0000313" key="4">
    <source>
        <dbReference type="Proteomes" id="UP000196027"/>
    </source>
</evidence>
<proteinExistence type="predicted"/>
<dbReference type="AlphaFoldDB" id="A0A1Y0IBE9"/>
<dbReference type="Gene3D" id="3.40.50.1820">
    <property type="entry name" value="alpha/beta hydrolase"/>
    <property type="match status" value="1"/>
</dbReference>
<dbReference type="Proteomes" id="UP000196027">
    <property type="component" value="Chromosome"/>
</dbReference>
<reference evidence="3 4" key="1">
    <citation type="submission" date="2017-05" db="EMBL/GenBank/DDBJ databases">
        <title>Genomic insights into alkan degradation activity of Oleiphilus messinensis.</title>
        <authorList>
            <person name="Kozyavkin S.A."/>
            <person name="Slesarev A.I."/>
            <person name="Golyshin P.N."/>
            <person name="Korzhenkov A."/>
            <person name="Golyshina O.N."/>
            <person name="Toshchakov S.V."/>
        </authorList>
    </citation>
    <scope>NUCLEOTIDE SEQUENCE [LARGE SCALE GENOMIC DNA]</scope>
    <source>
        <strain evidence="3 4">ME102</strain>
    </source>
</reference>
<organism evidence="3 4">
    <name type="scientific">Oleiphilus messinensis</name>
    <dbReference type="NCBI Taxonomy" id="141451"/>
    <lineage>
        <taxon>Bacteria</taxon>
        <taxon>Pseudomonadati</taxon>
        <taxon>Pseudomonadota</taxon>
        <taxon>Gammaproteobacteria</taxon>
        <taxon>Oceanospirillales</taxon>
        <taxon>Oleiphilaceae</taxon>
        <taxon>Oleiphilus</taxon>
    </lineage>
</organism>
<dbReference type="SUPFAM" id="SSF53474">
    <property type="entry name" value="alpha/beta-Hydrolases"/>
    <property type="match status" value="1"/>
</dbReference>
<dbReference type="KEGG" id="ome:OLMES_3817"/>
<dbReference type="Pfam" id="PF00561">
    <property type="entry name" value="Abhydrolase_1"/>
    <property type="match status" value="1"/>
</dbReference>
<evidence type="ECO:0000256" key="1">
    <source>
        <dbReference type="ARBA" id="ARBA00022801"/>
    </source>
</evidence>
<protein>
    <submittedName>
        <fullName evidence="3">Alpha/beta hydrolase fold protein</fullName>
    </submittedName>
</protein>
<accession>A0A1Y0IBE9</accession>
<dbReference type="GO" id="GO:0016020">
    <property type="term" value="C:membrane"/>
    <property type="evidence" value="ECO:0007669"/>
    <property type="project" value="TreeGrafter"/>
</dbReference>
<evidence type="ECO:0000313" key="3">
    <source>
        <dbReference type="EMBL" id="ARU57837.1"/>
    </source>
</evidence>
<dbReference type="InterPro" id="IPR050266">
    <property type="entry name" value="AB_hydrolase_sf"/>
</dbReference>
<dbReference type="RefSeq" id="WP_087462689.1">
    <property type="nucleotide sequence ID" value="NZ_CP021425.1"/>
</dbReference>
<gene>
    <name evidence="3" type="ORF">OLMES_3817</name>
</gene>
<keyword evidence="4" id="KW-1185">Reference proteome</keyword>
<feature type="domain" description="AB hydrolase-1" evidence="2">
    <location>
        <begin position="20"/>
        <end position="245"/>
    </location>
</feature>